<accession>A0A6A6Y5M8</accession>
<evidence type="ECO:0000313" key="3">
    <source>
        <dbReference type="Proteomes" id="UP000504636"/>
    </source>
</evidence>
<evidence type="ECO:0008006" key="5">
    <source>
        <dbReference type="Google" id="ProtNLM"/>
    </source>
</evidence>
<dbReference type="Proteomes" id="UP000504636">
    <property type="component" value="Unplaced"/>
</dbReference>
<dbReference type="RefSeq" id="XP_033570893.1">
    <property type="nucleotide sequence ID" value="XM_033712835.1"/>
</dbReference>
<name>A0A6A6Y5M8_9PEZI</name>
<organism evidence="2">
    <name type="scientific">Mytilinidion resinicola</name>
    <dbReference type="NCBI Taxonomy" id="574789"/>
    <lineage>
        <taxon>Eukaryota</taxon>
        <taxon>Fungi</taxon>
        <taxon>Dikarya</taxon>
        <taxon>Ascomycota</taxon>
        <taxon>Pezizomycotina</taxon>
        <taxon>Dothideomycetes</taxon>
        <taxon>Pleosporomycetidae</taxon>
        <taxon>Mytilinidiales</taxon>
        <taxon>Mytilinidiaceae</taxon>
        <taxon>Mytilinidion</taxon>
    </lineage>
</organism>
<reference evidence="4" key="3">
    <citation type="submission" date="2025-04" db="UniProtKB">
        <authorList>
            <consortium name="RefSeq"/>
        </authorList>
    </citation>
    <scope>IDENTIFICATION</scope>
    <source>
        <strain evidence="4">CBS 304.34</strain>
    </source>
</reference>
<dbReference type="EMBL" id="MU003715">
    <property type="protein sequence ID" value="KAF2803929.1"/>
    <property type="molecule type" value="Genomic_DNA"/>
</dbReference>
<feature type="region of interest" description="Disordered" evidence="1">
    <location>
        <begin position="254"/>
        <end position="292"/>
    </location>
</feature>
<reference evidence="4" key="2">
    <citation type="submission" date="2020-04" db="EMBL/GenBank/DDBJ databases">
        <authorList>
            <consortium name="NCBI Genome Project"/>
        </authorList>
    </citation>
    <scope>NUCLEOTIDE SEQUENCE</scope>
    <source>
        <strain evidence="4">CBS 304.34</strain>
    </source>
</reference>
<evidence type="ECO:0000313" key="4">
    <source>
        <dbReference type="RefSeq" id="XP_033570893.1"/>
    </source>
</evidence>
<evidence type="ECO:0000256" key="1">
    <source>
        <dbReference type="SAM" id="MobiDB-lite"/>
    </source>
</evidence>
<evidence type="ECO:0000313" key="2">
    <source>
        <dbReference type="EMBL" id="KAF2803929.1"/>
    </source>
</evidence>
<feature type="compositionally biased region" description="Polar residues" evidence="1">
    <location>
        <begin position="140"/>
        <end position="155"/>
    </location>
</feature>
<reference evidence="2 4" key="1">
    <citation type="journal article" date="2020" name="Stud. Mycol.">
        <title>101 Dothideomycetes genomes: a test case for predicting lifestyles and emergence of pathogens.</title>
        <authorList>
            <person name="Haridas S."/>
            <person name="Albert R."/>
            <person name="Binder M."/>
            <person name="Bloem J."/>
            <person name="Labutti K."/>
            <person name="Salamov A."/>
            <person name="Andreopoulos B."/>
            <person name="Baker S."/>
            <person name="Barry K."/>
            <person name="Bills G."/>
            <person name="Bluhm B."/>
            <person name="Cannon C."/>
            <person name="Castanera R."/>
            <person name="Culley D."/>
            <person name="Daum C."/>
            <person name="Ezra D."/>
            <person name="Gonzalez J."/>
            <person name="Henrissat B."/>
            <person name="Kuo A."/>
            <person name="Liang C."/>
            <person name="Lipzen A."/>
            <person name="Lutzoni F."/>
            <person name="Magnuson J."/>
            <person name="Mondo S."/>
            <person name="Nolan M."/>
            <person name="Ohm R."/>
            <person name="Pangilinan J."/>
            <person name="Park H.-J."/>
            <person name="Ramirez L."/>
            <person name="Alfaro M."/>
            <person name="Sun H."/>
            <person name="Tritt A."/>
            <person name="Yoshinaga Y."/>
            <person name="Zwiers L.-H."/>
            <person name="Turgeon B."/>
            <person name="Goodwin S."/>
            <person name="Spatafora J."/>
            <person name="Crous P."/>
            <person name="Grigoriev I."/>
        </authorList>
    </citation>
    <scope>NUCLEOTIDE SEQUENCE</scope>
    <source>
        <strain evidence="2 4">CBS 304.34</strain>
    </source>
</reference>
<dbReference type="OrthoDB" id="1918685at2759"/>
<proteinExistence type="predicted"/>
<sequence>MSSPRGTKRRADDPDPHTPYTGFSCPLSAENTVAEFEKLRESIRLRNQNWNNSRLLSPPPPPRHPPGSRTERPMASGSNAAGSGLQYESRDGACGSANGPARDDAAQRRGSLEEGEIEGDEQPMGPTPPSCFLLSDRHANTATIGSSPPLRSSAQDEFEDRTGPTRSFPAGRPTVTTTGPPPPLRGSAYDEDEDRMGPPVQQIRPALKTVVVNGASIPITCRWWKFGAGRGGCHNTAETCQYAHFDTGLYAEDGPRSQVSGSRKRAKKKRVADADPGKPRRMEGFGRTEVLM</sequence>
<protein>
    <recommendedName>
        <fullName evidence="5">C3H1-type domain-containing protein</fullName>
    </recommendedName>
</protein>
<feature type="region of interest" description="Disordered" evidence="1">
    <location>
        <begin position="1"/>
        <end position="29"/>
    </location>
</feature>
<feature type="compositionally biased region" description="Basic and acidic residues" evidence="1">
    <location>
        <begin position="271"/>
        <end position="286"/>
    </location>
</feature>
<feature type="compositionally biased region" description="Basic and acidic residues" evidence="1">
    <location>
        <begin position="101"/>
        <end position="112"/>
    </location>
</feature>
<gene>
    <name evidence="2 4" type="ORF">BDZ99DRAFT_155983</name>
</gene>
<feature type="region of interest" description="Disordered" evidence="1">
    <location>
        <begin position="48"/>
        <end position="195"/>
    </location>
</feature>
<dbReference type="AlphaFoldDB" id="A0A6A6Y5M8"/>
<dbReference type="GeneID" id="54453728"/>
<keyword evidence="3" id="KW-1185">Reference proteome</keyword>